<dbReference type="GO" id="GO:0004833">
    <property type="term" value="F:L-tryptophan 2,3-dioxygenase activity"/>
    <property type="evidence" value="ECO:0007669"/>
    <property type="project" value="InterPro"/>
</dbReference>
<dbReference type="WBParaSite" id="ASIM_0001841301-mRNA-1">
    <property type="protein sequence ID" value="ASIM_0001841301-mRNA-1"/>
    <property type="gene ID" value="ASIM_0001841301"/>
</dbReference>
<evidence type="ECO:0000313" key="1">
    <source>
        <dbReference type="EMBL" id="VDK61553.1"/>
    </source>
</evidence>
<dbReference type="GO" id="GO:0019442">
    <property type="term" value="P:L-tryptophan catabolic process to acetyl-CoA"/>
    <property type="evidence" value="ECO:0007669"/>
    <property type="project" value="TreeGrafter"/>
</dbReference>
<reference evidence="3" key="1">
    <citation type="submission" date="2017-02" db="UniProtKB">
        <authorList>
            <consortium name="WormBaseParasite"/>
        </authorList>
    </citation>
    <scope>IDENTIFICATION</scope>
</reference>
<name>A0A0M3KBR6_ANISI</name>
<dbReference type="InterPro" id="IPR037217">
    <property type="entry name" value="Trp/Indoleamine_2_3_dOase-like"/>
</dbReference>
<dbReference type="PANTHER" id="PTHR10138:SF0">
    <property type="entry name" value="TRYPTOPHAN 2,3-DIOXYGENASE"/>
    <property type="match status" value="1"/>
</dbReference>
<organism evidence="3">
    <name type="scientific">Anisakis simplex</name>
    <name type="common">Herring worm</name>
    <dbReference type="NCBI Taxonomy" id="6269"/>
    <lineage>
        <taxon>Eukaryota</taxon>
        <taxon>Metazoa</taxon>
        <taxon>Ecdysozoa</taxon>
        <taxon>Nematoda</taxon>
        <taxon>Chromadorea</taxon>
        <taxon>Rhabditida</taxon>
        <taxon>Spirurina</taxon>
        <taxon>Ascaridomorpha</taxon>
        <taxon>Ascaridoidea</taxon>
        <taxon>Anisakidae</taxon>
        <taxon>Anisakis</taxon>
        <taxon>Anisakis simplex complex</taxon>
    </lineage>
</organism>
<dbReference type="Pfam" id="PF03301">
    <property type="entry name" value="Trp_dioxygenase"/>
    <property type="match status" value="1"/>
</dbReference>
<dbReference type="Proteomes" id="UP000267096">
    <property type="component" value="Unassembled WGS sequence"/>
</dbReference>
<gene>
    <name evidence="1" type="ORF">ASIM_LOCUS17814</name>
</gene>
<dbReference type="GO" id="GO:0046872">
    <property type="term" value="F:metal ion binding"/>
    <property type="evidence" value="ECO:0007669"/>
    <property type="project" value="InterPro"/>
</dbReference>
<dbReference type="EMBL" id="UYRR01034612">
    <property type="protein sequence ID" value="VDK61553.1"/>
    <property type="molecule type" value="Genomic_DNA"/>
</dbReference>
<dbReference type="Gene3D" id="1.20.58.480">
    <property type="match status" value="1"/>
</dbReference>
<proteinExistence type="predicted"/>
<evidence type="ECO:0000313" key="2">
    <source>
        <dbReference type="Proteomes" id="UP000267096"/>
    </source>
</evidence>
<dbReference type="SUPFAM" id="SSF140959">
    <property type="entry name" value="Indolic compounds 2,3-dioxygenase-like"/>
    <property type="match status" value="1"/>
</dbReference>
<dbReference type="GO" id="GO:0020037">
    <property type="term" value="F:heme binding"/>
    <property type="evidence" value="ECO:0007669"/>
    <property type="project" value="InterPro"/>
</dbReference>
<dbReference type="GO" id="GO:0019441">
    <property type="term" value="P:L-tryptophan catabolic process to kynurenine"/>
    <property type="evidence" value="ECO:0007669"/>
    <property type="project" value="InterPro"/>
</dbReference>
<reference evidence="1 2" key="2">
    <citation type="submission" date="2018-11" db="EMBL/GenBank/DDBJ databases">
        <authorList>
            <consortium name="Pathogen Informatics"/>
        </authorList>
    </citation>
    <scope>NUCLEOTIDE SEQUENCE [LARGE SCALE GENOMIC DNA]</scope>
</reference>
<dbReference type="InterPro" id="IPR004981">
    <property type="entry name" value="Trp_2_3_dOase"/>
</dbReference>
<keyword evidence="2" id="KW-1185">Reference proteome</keyword>
<dbReference type="OrthoDB" id="5845916at2759"/>
<accession>A0A0M3KBR6</accession>
<sequence length="228" mass="26902">MEHGRCPFINRKFRYLSKQIFYLQLDKLLSCQKLLSEEDGNIVNDEHLFITTHQVYELWFKQINFEMDNIMAYLNNKIVDETKTLRIVSGLERIVRILKLLTDQMLILETMSPLDFVEFRKYLKSSSGFQSFQFRILENKLGIVSEGRINYNSQHYAAVFKNEHERAMVQRSEDATSLLNLIEKWLERTPGVQSSCGEPGFWSTYVNAVEKYLDDLKMKSEVNTRFSL</sequence>
<evidence type="ECO:0000313" key="3">
    <source>
        <dbReference type="WBParaSite" id="ASIM_0001841301-mRNA-1"/>
    </source>
</evidence>
<protein>
    <submittedName>
        <fullName evidence="3">Tryptophan 2,3-dioxygenase (inferred by orthology to a C. elegans protein)</fullName>
    </submittedName>
</protein>
<dbReference type="AlphaFoldDB" id="A0A0M3KBR6"/>
<dbReference type="PANTHER" id="PTHR10138">
    <property type="entry name" value="TRYPTOPHAN 2,3-DIOXYGENASE"/>
    <property type="match status" value="1"/>
</dbReference>